<evidence type="ECO:0000313" key="4">
    <source>
        <dbReference type="Proteomes" id="UP000015105"/>
    </source>
</evidence>
<feature type="domain" description="DUF4220" evidence="2">
    <location>
        <begin position="69"/>
        <end position="116"/>
    </location>
</feature>
<reference evidence="4" key="2">
    <citation type="journal article" date="2017" name="Nat. Plants">
        <title>The Aegilops tauschii genome reveals multiple impacts of transposons.</title>
        <authorList>
            <person name="Zhao G."/>
            <person name="Zou C."/>
            <person name="Li K."/>
            <person name="Wang K."/>
            <person name="Li T."/>
            <person name="Gao L."/>
            <person name="Zhang X."/>
            <person name="Wang H."/>
            <person name="Yang Z."/>
            <person name="Liu X."/>
            <person name="Jiang W."/>
            <person name="Mao L."/>
            <person name="Kong X."/>
            <person name="Jiao Y."/>
            <person name="Jia J."/>
        </authorList>
    </citation>
    <scope>NUCLEOTIDE SEQUENCE [LARGE SCALE GENOMIC DNA]</scope>
    <source>
        <strain evidence="4">cv. AL8/78</strain>
    </source>
</reference>
<proteinExistence type="predicted"/>
<dbReference type="EnsemblPlants" id="AET1Gv20957100.5">
    <property type="protein sequence ID" value="AET1Gv20957100.5"/>
    <property type="gene ID" value="AET1Gv20957100"/>
</dbReference>
<evidence type="ECO:0000313" key="3">
    <source>
        <dbReference type="EnsemblPlants" id="AET1Gv20957100.5"/>
    </source>
</evidence>
<keyword evidence="1" id="KW-0472">Membrane</keyword>
<dbReference type="Proteomes" id="UP000015105">
    <property type="component" value="Chromosome 1D"/>
</dbReference>
<sequence>RKPKGENMVKATELVKWSLLFEDSDSAVLMRIEFLVVAIASVFLLMSFLDMFRRRCRYSSIKYLLLVLDAISDSSFIYTIGLMQSAPFKKDLFSIWALILVNLRFNACFISAYGIPNSCVQLGLRLLLARLELPTCDSIYGYRCWYL</sequence>
<keyword evidence="1" id="KW-0812">Transmembrane</keyword>
<dbReference type="AlphaFoldDB" id="A0A452ZX74"/>
<evidence type="ECO:0000259" key="2">
    <source>
        <dbReference type="Pfam" id="PF13968"/>
    </source>
</evidence>
<reference evidence="4" key="1">
    <citation type="journal article" date="2014" name="Science">
        <title>Ancient hybridizations among the ancestral genomes of bread wheat.</title>
        <authorList>
            <consortium name="International Wheat Genome Sequencing Consortium,"/>
            <person name="Marcussen T."/>
            <person name="Sandve S.R."/>
            <person name="Heier L."/>
            <person name="Spannagl M."/>
            <person name="Pfeifer M."/>
            <person name="Jakobsen K.S."/>
            <person name="Wulff B.B."/>
            <person name="Steuernagel B."/>
            <person name="Mayer K.F."/>
            <person name="Olsen O.A."/>
        </authorList>
    </citation>
    <scope>NUCLEOTIDE SEQUENCE [LARGE SCALE GENOMIC DNA]</scope>
    <source>
        <strain evidence="4">cv. AL8/78</strain>
    </source>
</reference>
<reference evidence="3" key="5">
    <citation type="journal article" date="2021" name="G3 (Bethesda)">
        <title>Aegilops tauschii genome assembly Aet v5.0 features greater sequence contiguity and improved annotation.</title>
        <authorList>
            <person name="Wang L."/>
            <person name="Zhu T."/>
            <person name="Rodriguez J.C."/>
            <person name="Deal K.R."/>
            <person name="Dubcovsky J."/>
            <person name="McGuire P.E."/>
            <person name="Lux T."/>
            <person name="Spannagl M."/>
            <person name="Mayer K.F.X."/>
            <person name="Baldrich P."/>
            <person name="Meyers B.C."/>
            <person name="Huo N."/>
            <person name="Gu Y.Q."/>
            <person name="Zhou H."/>
            <person name="Devos K.M."/>
            <person name="Bennetzen J.L."/>
            <person name="Unver T."/>
            <person name="Budak H."/>
            <person name="Gulick P.J."/>
            <person name="Galiba G."/>
            <person name="Kalapos B."/>
            <person name="Nelson D.R."/>
            <person name="Li P."/>
            <person name="You F.M."/>
            <person name="Luo M.C."/>
            <person name="Dvorak J."/>
        </authorList>
    </citation>
    <scope>NUCLEOTIDE SEQUENCE [LARGE SCALE GENOMIC DNA]</scope>
    <source>
        <strain evidence="3">cv. AL8/78</strain>
    </source>
</reference>
<keyword evidence="4" id="KW-1185">Reference proteome</keyword>
<protein>
    <recommendedName>
        <fullName evidence="2">DUF4220 domain-containing protein</fullName>
    </recommendedName>
</protein>
<feature type="transmembrane region" description="Helical" evidence="1">
    <location>
        <begin position="93"/>
        <end position="115"/>
    </location>
</feature>
<name>A0A452ZX74_AEGTS</name>
<evidence type="ECO:0000256" key="1">
    <source>
        <dbReference type="SAM" id="Phobius"/>
    </source>
</evidence>
<organism evidence="3 4">
    <name type="scientific">Aegilops tauschii subsp. strangulata</name>
    <name type="common">Goatgrass</name>
    <dbReference type="NCBI Taxonomy" id="200361"/>
    <lineage>
        <taxon>Eukaryota</taxon>
        <taxon>Viridiplantae</taxon>
        <taxon>Streptophyta</taxon>
        <taxon>Embryophyta</taxon>
        <taxon>Tracheophyta</taxon>
        <taxon>Spermatophyta</taxon>
        <taxon>Magnoliopsida</taxon>
        <taxon>Liliopsida</taxon>
        <taxon>Poales</taxon>
        <taxon>Poaceae</taxon>
        <taxon>BOP clade</taxon>
        <taxon>Pooideae</taxon>
        <taxon>Triticodae</taxon>
        <taxon>Triticeae</taxon>
        <taxon>Triticinae</taxon>
        <taxon>Aegilops</taxon>
    </lineage>
</organism>
<accession>A0A452ZX74</accession>
<feature type="transmembrane region" description="Helical" evidence="1">
    <location>
        <begin position="28"/>
        <end position="49"/>
    </location>
</feature>
<feature type="transmembrane region" description="Helical" evidence="1">
    <location>
        <begin position="61"/>
        <end position="81"/>
    </location>
</feature>
<dbReference type="Gramene" id="AET1Gv20957100.5">
    <property type="protein sequence ID" value="AET1Gv20957100.5"/>
    <property type="gene ID" value="AET1Gv20957100"/>
</dbReference>
<reference evidence="3" key="3">
    <citation type="journal article" date="2017" name="Nature">
        <title>Genome sequence of the progenitor of the wheat D genome Aegilops tauschii.</title>
        <authorList>
            <person name="Luo M.C."/>
            <person name="Gu Y.Q."/>
            <person name="Puiu D."/>
            <person name="Wang H."/>
            <person name="Twardziok S.O."/>
            <person name="Deal K.R."/>
            <person name="Huo N."/>
            <person name="Zhu T."/>
            <person name="Wang L."/>
            <person name="Wang Y."/>
            <person name="McGuire P.E."/>
            <person name="Liu S."/>
            <person name="Long H."/>
            <person name="Ramasamy R.K."/>
            <person name="Rodriguez J.C."/>
            <person name="Van S.L."/>
            <person name="Yuan L."/>
            <person name="Wang Z."/>
            <person name="Xia Z."/>
            <person name="Xiao L."/>
            <person name="Anderson O.D."/>
            <person name="Ouyang S."/>
            <person name="Liang Y."/>
            <person name="Zimin A.V."/>
            <person name="Pertea G."/>
            <person name="Qi P."/>
            <person name="Bennetzen J.L."/>
            <person name="Dai X."/>
            <person name="Dawson M.W."/>
            <person name="Muller H.G."/>
            <person name="Kugler K."/>
            <person name="Rivarola-Duarte L."/>
            <person name="Spannagl M."/>
            <person name="Mayer K.F.X."/>
            <person name="Lu F.H."/>
            <person name="Bevan M.W."/>
            <person name="Leroy P."/>
            <person name="Li P."/>
            <person name="You F.M."/>
            <person name="Sun Q."/>
            <person name="Liu Z."/>
            <person name="Lyons E."/>
            <person name="Wicker T."/>
            <person name="Salzberg S.L."/>
            <person name="Devos K.M."/>
            <person name="Dvorak J."/>
        </authorList>
    </citation>
    <scope>NUCLEOTIDE SEQUENCE [LARGE SCALE GENOMIC DNA]</scope>
    <source>
        <strain evidence="3">cv. AL8/78</strain>
    </source>
</reference>
<dbReference type="InterPro" id="IPR025315">
    <property type="entry name" value="DUF4220"/>
</dbReference>
<keyword evidence="1" id="KW-1133">Transmembrane helix</keyword>
<dbReference type="Pfam" id="PF13968">
    <property type="entry name" value="DUF4220"/>
    <property type="match status" value="1"/>
</dbReference>
<reference evidence="3" key="4">
    <citation type="submission" date="2019-03" db="UniProtKB">
        <authorList>
            <consortium name="EnsemblPlants"/>
        </authorList>
    </citation>
    <scope>IDENTIFICATION</scope>
</reference>